<dbReference type="OrthoDB" id="4960997at2759"/>
<dbReference type="EMBL" id="JH126402">
    <property type="protein sequence ID" value="EGX92134.1"/>
    <property type="molecule type" value="Genomic_DNA"/>
</dbReference>
<dbReference type="AlphaFoldDB" id="G3JJV0"/>
<keyword evidence="2" id="KW-1185">Reference proteome</keyword>
<accession>G3JJV0</accession>
<evidence type="ECO:0000313" key="2">
    <source>
        <dbReference type="Proteomes" id="UP000001610"/>
    </source>
</evidence>
<dbReference type="HOGENOM" id="CLU_1372148_0_0_1"/>
<dbReference type="RefSeq" id="XP_006671498.1">
    <property type="nucleotide sequence ID" value="XM_006671435.1"/>
</dbReference>
<name>G3JJV0_CORMM</name>
<dbReference type="KEGG" id="cmt:CCM_06294"/>
<proteinExistence type="predicted"/>
<gene>
    <name evidence="1" type="ORF">CCM_06294</name>
</gene>
<evidence type="ECO:0000313" key="1">
    <source>
        <dbReference type="EMBL" id="EGX92134.1"/>
    </source>
</evidence>
<organism evidence="1 2">
    <name type="scientific">Cordyceps militaris (strain CM01)</name>
    <name type="common">Caterpillar fungus</name>
    <dbReference type="NCBI Taxonomy" id="983644"/>
    <lineage>
        <taxon>Eukaryota</taxon>
        <taxon>Fungi</taxon>
        <taxon>Dikarya</taxon>
        <taxon>Ascomycota</taxon>
        <taxon>Pezizomycotina</taxon>
        <taxon>Sordariomycetes</taxon>
        <taxon>Hypocreomycetidae</taxon>
        <taxon>Hypocreales</taxon>
        <taxon>Cordycipitaceae</taxon>
        <taxon>Cordyceps</taxon>
    </lineage>
</organism>
<reference evidence="1 2" key="1">
    <citation type="journal article" date="2011" name="Genome Biol.">
        <title>Genome sequence of the insect pathogenic fungus Cordyceps militaris, a valued traditional Chinese medicine.</title>
        <authorList>
            <person name="Zheng P."/>
            <person name="Xia Y."/>
            <person name="Xiao G."/>
            <person name="Xiong C."/>
            <person name="Hu X."/>
            <person name="Zhang S."/>
            <person name="Zheng H."/>
            <person name="Huang Y."/>
            <person name="Zhou Y."/>
            <person name="Wang S."/>
            <person name="Zhao G.P."/>
            <person name="Liu X."/>
            <person name="St Leger R.J."/>
            <person name="Wang C."/>
        </authorList>
    </citation>
    <scope>NUCLEOTIDE SEQUENCE [LARGE SCALE GENOMIC DNA]</scope>
    <source>
        <strain evidence="1 2">CM01</strain>
    </source>
</reference>
<protein>
    <submittedName>
        <fullName evidence="1">Uncharacterized protein</fullName>
    </submittedName>
</protein>
<dbReference type="Proteomes" id="UP000001610">
    <property type="component" value="Unassembled WGS sequence"/>
</dbReference>
<dbReference type="GeneID" id="18168309"/>
<dbReference type="VEuPathDB" id="FungiDB:CCM_06294"/>
<sequence length="199" mass="21719">MTGRASKVPPGEEMQTTSAVERVERVALSEFRPPAKKPAPELRRAIPCLGCAKSALSGKGDGECFDFVPVKKTVHKEKCERCAKSNHKCEPCPAVAIPFARRLTMACQDGTKAASFKYNSLSKKTSPPLASRPANANLFSLQEESMFRTALRAVFVMLEEEEGVFEDAAAAVSTGEDLVLLRKARVLRHLEAVVDELVQ</sequence>
<dbReference type="InParanoid" id="G3JJV0"/>